<dbReference type="PANTHER" id="PTHR33977:SF1">
    <property type="entry name" value="ZINC ION BINDING PROTEIN"/>
    <property type="match status" value="1"/>
</dbReference>
<evidence type="ECO:0008006" key="4">
    <source>
        <dbReference type="Google" id="ProtNLM"/>
    </source>
</evidence>
<dbReference type="EMBL" id="LWDE02002765">
    <property type="protein sequence ID" value="KAE8236839.1"/>
    <property type="molecule type" value="Genomic_DNA"/>
</dbReference>
<evidence type="ECO:0000256" key="1">
    <source>
        <dbReference type="SAM" id="MobiDB-lite"/>
    </source>
</evidence>
<feature type="non-terminal residue" evidence="2">
    <location>
        <position position="608"/>
    </location>
</feature>
<proteinExistence type="predicted"/>
<dbReference type="Proteomes" id="UP000077684">
    <property type="component" value="Unassembled WGS sequence"/>
</dbReference>
<feature type="region of interest" description="Disordered" evidence="1">
    <location>
        <begin position="126"/>
        <end position="149"/>
    </location>
</feature>
<name>A0A8X7MIW9_9BASI</name>
<gene>
    <name evidence="2" type="ORF">A4X06_0g9422</name>
</gene>
<evidence type="ECO:0000313" key="2">
    <source>
        <dbReference type="EMBL" id="KAE8236839.1"/>
    </source>
</evidence>
<dbReference type="AlphaFoldDB" id="A0A8X7MIW9"/>
<comment type="caution">
    <text evidence="2">The sequence shown here is derived from an EMBL/GenBank/DDBJ whole genome shotgun (WGS) entry which is preliminary data.</text>
</comment>
<feature type="compositionally biased region" description="Basic and acidic residues" evidence="1">
    <location>
        <begin position="126"/>
        <end position="138"/>
    </location>
</feature>
<evidence type="ECO:0000313" key="3">
    <source>
        <dbReference type="Proteomes" id="UP000077684"/>
    </source>
</evidence>
<accession>A0A8X7MIW9</accession>
<feature type="region of interest" description="Disordered" evidence="1">
    <location>
        <begin position="31"/>
        <end position="56"/>
    </location>
</feature>
<sequence length="608" mass="68803">MVLDNEKEYQTWMAELPGVWILKRRDKVGGSDVAPAAEASRDTPTGRRADGAVEDDLDGIVDEDDRVASALLAEDAARGRGTAGFSEDEAEEGAAAGNARQISHLDDIGRMPPSHLLIWRHRHDCDHGGKPEPSKRNTDLSPSKKRKRLPSIKVNCRARFVSWQRLGDDRIFVKWSHAHSGHTVTSIASMAESRLPARVRHWIRDRVSEGRDWKAIRNLLRLDEGDLERLEKGVDGLEMLPEALRVKRMDVYNELRKQLLKVARKATDRKESLQKWAVEIEEEGGMAAVKTDIPCAVGEATWAACFMTSWQKQMLLMHGHDSIVSLDATHNTCFGFEHKEKVWLYSLVVRSSITGRGIPAAFMLTNGEHAQPIVFWLQALRRDPRVRFIPKQIMIDCSSTELSAIRMAYPPDNLPTVLFCDWHMLKAMSDQSKKKVRGHSQHTRGAQKIAANQLAQKEARESFIVLMNAPDQAAFETQAAAYLQTWSCCPAWQAYIQKEWLPQRAMWARAWRTMSHRGVDTNNFIESWHNQLKSVYLGLMRKQGVDVLLWFLLKQCIQDHRASELRVCLGLQSCALSKADRDAKKHADAVTFSNAQALVVHDTDDSIT</sequence>
<dbReference type="PANTHER" id="PTHR33977">
    <property type="entry name" value="ZINC ION BINDING PROTEIN"/>
    <property type="match status" value="1"/>
</dbReference>
<feature type="compositionally biased region" description="Basic and acidic residues" evidence="1">
    <location>
        <begin position="39"/>
        <end position="51"/>
    </location>
</feature>
<organism evidence="2 3">
    <name type="scientific">Tilletia controversa</name>
    <name type="common">dwarf bunt fungus</name>
    <dbReference type="NCBI Taxonomy" id="13291"/>
    <lineage>
        <taxon>Eukaryota</taxon>
        <taxon>Fungi</taxon>
        <taxon>Dikarya</taxon>
        <taxon>Basidiomycota</taxon>
        <taxon>Ustilaginomycotina</taxon>
        <taxon>Exobasidiomycetes</taxon>
        <taxon>Tilletiales</taxon>
        <taxon>Tilletiaceae</taxon>
        <taxon>Tilletia</taxon>
    </lineage>
</organism>
<reference evidence="2" key="2">
    <citation type="journal article" date="2019" name="IMA Fungus">
        <title>Genome sequencing and comparison of five Tilletia species to identify candidate genes for the detection of regulated species infecting wheat.</title>
        <authorList>
            <person name="Nguyen H.D.T."/>
            <person name="Sultana T."/>
            <person name="Kesanakurti P."/>
            <person name="Hambleton S."/>
        </authorList>
    </citation>
    <scope>NUCLEOTIDE SEQUENCE</scope>
    <source>
        <strain evidence="2">DAOMC 236426</strain>
    </source>
</reference>
<protein>
    <recommendedName>
        <fullName evidence="4">MULE transposase domain-containing protein</fullName>
    </recommendedName>
</protein>
<keyword evidence="3" id="KW-1185">Reference proteome</keyword>
<reference evidence="2" key="1">
    <citation type="submission" date="2016-04" db="EMBL/GenBank/DDBJ databases">
        <authorList>
            <person name="Nguyen H.D."/>
            <person name="Samba Siva P."/>
            <person name="Cullis J."/>
            <person name="Levesque C.A."/>
            <person name="Hambleton S."/>
        </authorList>
    </citation>
    <scope>NUCLEOTIDE SEQUENCE</scope>
    <source>
        <strain evidence="2">DAOMC 236426</strain>
    </source>
</reference>